<evidence type="ECO:0000313" key="2">
    <source>
        <dbReference type="EMBL" id="XCM79289.1"/>
    </source>
</evidence>
<dbReference type="PROSITE" id="PS51257">
    <property type="entry name" value="PROKAR_LIPOPROTEIN"/>
    <property type="match status" value="1"/>
</dbReference>
<name>A0AAU8JU08_9ACTN</name>
<dbReference type="RefSeq" id="WP_354639819.1">
    <property type="nucleotide sequence ID" value="NZ_CP159872.1"/>
</dbReference>
<evidence type="ECO:0008006" key="3">
    <source>
        <dbReference type="Google" id="ProtNLM"/>
    </source>
</evidence>
<keyword evidence="1" id="KW-0732">Signal</keyword>
<dbReference type="AlphaFoldDB" id="A0AAU8JU08"/>
<proteinExistence type="predicted"/>
<dbReference type="EMBL" id="CP159872">
    <property type="protein sequence ID" value="XCM79289.1"/>
    <property type="molecule type" value="Genomic_DNA"/>
</dbReference>
<feature type="signal peptide" evidence="1">
    <location>
        <begin position="1"/>
        <end position="26"/>
    </location>
</feature>
<gene>
    <name evidence="2" type="ORF">ABWK59_10300</name>
</gene>
<organism evidence="2">
    <name type="scientific">Kitasatospora camelliae</name>
    <dbReference type="NCBI Taxonomy" id="3156397"/>
    <lineage>
        <taxon>Bacteria</taxon>
        <taxon>Bacillati</taxon>
        <taxon>Actinomycetota</taxon>
        <taxon>Actinomycetes</taxon>
        <taxon>Kitasatosporales</taxon>
        <taxon>Streptomycetaceae</taxon>
        <taxon>Kitasatospora</taxon>
    </lineage>
</organism>
<accession>A0AAU8JU08</accession>
<sequence length="171" mass="17875">MWWSPRAGLRFLVAVLAACAALPVLAACTPVPKRAVAVRMERGNLVIDPGRCRSEVVTDVSISTRVDGRLDTWVAIPRSMAAVVDTIDPAALGPDWAADGTRPTALQPGATYRIGVSVSRDGRLDSGSVEVDGATLLGLADDQAVVGRGPSAPGVVTPRAEYRSAVEARCE</sequence>
<dbReference type="KEGG" id="kcm:ABWK59_10300"/>
<feature type="chain" id="PRO_5043762001" description="Lipoprotein" evidence="1">
    <location>
        <begin position="27"/>
        <end position="171"/>
    </location>
</feature>
<evidence type="ECO:0000256" key="1">
    <source>
        <dbReference type="SAM" id="SignalP"/>
    </source>
</evidence>
<protein>
    <recommendedName>
        <fullName evidence="3">Lipoprotein</fullName>
    </recommendedName>
</protein>
<reference evidence="2" key="1">
    <citation type="submission" date="2024-06" db="EMBL/GenBank/DDBJ databases">
        <title>The genome sequences of Kitasatospora sp. strain HUAS MG31.</title>
        <authorList>
            <person name="Mo P."/>
        </authorList>
    </citation>
    <scope>NUCLEOTIDE SEQUENCE</scope>
    <source>
        <strain evidence="2">HUAS MG31</strain>
    </source>
</reference>